<sequence length="116" mass="13438">MNKKKKVVLFLAVVVIVFGMIPLSISLAYGNIPFYDNNNLEEYDVLVTNDEEKNESEITFLSDSTYTWGEIKTYVVHNEMSYWNVLRMVAAMVGVAFLAVVLDRLFVRTSRKTFRR</sequence>
<feature type="transmembrane region" description="Helical" evidence="1">
    <location>
        <begin position="85"/>
        <end position="107"/>
    </location>
</feature>
<gene>
    <name evidence="2" type="ORF">FN924_06430</name>
</gene>
<evidence type="ECO:0000256" key="1">
    <source>
        <dbReference type="SAM" id="Phobius"/>
    </source>
</evidence>
<organism evidence="2 3">
    <name type="scientific">Radiobacillus deserti</name>
    <dbReference type="NCBI Taxonomy" id="2594883"/>
    <lineage>
        <taxon>Bacteria</taxon>
        <taxon>Bacillati</taxon>
        <taxon>Bacillota</taxon>
        <taxon>Bacilli</taxon>
        <taxon>Bacillales</taxon>
        <taxon>Bacillaceae</taxon>
        <taxon>Radiobacillus</taxon>
    </lineage>
</organism>
<dbReference type="OrthoDB" id="2973667at2"/>
<protein>
    <submittedName>
        <fullName evidence="2">Uncharacterized protein</fullName>
    </submittedName>
</protein>
<reference evidence="2 3" key="1">
    <citation type="submission" date="2019-07" db="EMBL/GenBank/DDBJ databases">
        <authorList>
            <person name="Li J."/>
        </authorList>
    </citation>
    <scope>NUCLEOTIDE SEQUENCE [LARGE SCALE GENOMIC DNA]</scope>
    <source>
        <strain evidence="2 3">TKL69</strain>
    </source>
</reference>
<dbReference type="AlphaFoldDB" id="A0A516KEJ5"/>
<keyword evidence="1" id="KW-1133">Transmembrane helix</keyword>
<evidence type="ECO:0000313" key="3">
    <source>
        <dbReference type="Proteomes" id="UP000315215"/>
    </source>
</evidence>
<dbReference type="RefSeq" id="WP_143892799.1">
    <property type="nucleotide sequence ID" value="NZ_CP041666.1"/>
</dbReference>
<dbReference type="Proteomes" id="UP000315215">
    <property type="component" value="Chromosome"/>
</dbReference>
<dbReference type="KEGG" id="aqt:FN924_06430"/>
<keyword evidence="3" id="KW-1185">Reference proteome</keyword>
<dbReference type="EMBL" id="CP041666">
    <property type="protein sequence ID" value="QDP39833.1"/>
    <property type="molecule type" value="Genomic_DNA"/>
</dbReference>
<evidence type="ECO:0000313" key="2">
    <source>
        <dbReference type="EMBL" id="QDP39833.1"/>
    </source>
</evidence>
<keyword evidence="1" id="KW-0472">Membrane</keyword>
<keyword evidence="1" id="KW-0812">Transmembrane</keyword>
<name>A0A516KEJ5_9BACI</name>
<proteinExistence type="predicted"/>
<accession>A0A516KEJ5</accession>